<organism evidence="7">
    <name type="scientific">uncultured delta proteobacterium Rifle_16ft_4_minimus_37851</name>
    <dbReference type="NCBI Taxonomy" id="1665181"/>
    <lineage>
        <taxon>Bacteria</taxon>
        <taxon>Deltaproteobacteria</taxon>
        <taxon>environmental samples</taxon>
    </lineage>
</organism>
<dbReference type="Gene3D" id="3.40.1370.10">
    <property type="match status" value="1"/>
</dbReference>
<dbReference type="NCBIfam" id="TIGR03953">
    <property type="entry name" value="rplD_bact"/>
    <property type="match status" value="1"/>
</dbReference>
<evidence type="ECO:0000256" key="2">
    <source>
        <dbReference type="ARBA" id="ARBA00022980"/>
    </source>
</evidence>
<dbReference type="HAMAP" id="MF_01328_B">
    <property type="entry name" value="Ribosomal_uL4_B"/>
    <property type="match status" value="1"/>
</dbReference>
<dbReference type="InterPro" id="IPR013005">
    <property type="entry name" value="Ribosomal_uL4-like"/>
</dbReference>
<protein>
    <recommendedName>
        <fullName evidence="4 5">Large ribosomal subunit protein uL4</fullName>
    </recommendedName>
</protein>
<comment type="function">
    <text evidence="5">Forms part of the polypeptide exit tunnel.</text>
</comment>
<feature type="region of interest" description="Disordered" evidence="6">
    <location>
        <begin position="42"/>
        <end position="69"/>
    </location>
</feature>
<dbReference type="GO" id="GO:1990904">
    <property type="term" value="C:ribonucleoprotein complex"/>
    <property type="evidence" value="ECO:0007669"/>
    <property type="project" value="UniProtKB-KW"/>
</dbReference>
<dbReference type="PANTHER" id="PTHR10746:SF6">
    <property type="entry name" value="LARGE RIBOSOMAL SUBUNIT PROTEIN UL4M"/>
    <property type="match status" value="1"/>
</dbReference>
<evidence type="ECO:0000256" key="6">
    <source>
        <dbReference type="SAM" id="MobiDB-lite"/>
    </source>
</evidence>
<comment type="function">
    <text evidence="5">One of the primary rRNA binding proteins, this protein initially binds near the 5'-end of the 23S rRNA. It is important during the early stages of 50S assembly. It makes multiple contacts with different domains of the 23S rRNA in the assembled 50S subunit and ribosome.</text>
</comment>
<dbReference type="AlphaFoldDB" id="A0A0H4T5L2"/>
<dbReference type="GO" id="GO:0003735">
    <property type="term" value="F:structural constituent of ribosome"/>
    <property type="evidence" value="ECO:0007669"/>
    <property type="project" value="InterPro"/>
</dbReference>
<dbReference type="SUPFAM" id="SSF52166">
    <property type="entry name" value="Ribosomal protein L4"/>
    <property type="match status" value="1"/>
</dbReference>
<dbReference type="GO" id="GO:0019843">
    <property type="term" value="F:rRNA binding"/>
    <property type="evidence" value="ECO:0007669"/>
    <property type="project" value="UniProtKB-UniRule"/>
</dbReference>
<proteinExistence type="inferred from homology"/>
<name>A0A0H4T5L2_9DELT</name>
<dbReference type="EMBL" id="KT007006">
    <property type="protein sequence ID" value="AKQ03013.1"/>
    <property type="molecule type" value="Genomic_DNA"/>
</dbReference>
<dbReference type="GO" id="GO:0005840">
    <property type="term" value="C:ribosome"/>
    <property type="evidence" value="ECO:0007669"/>
    <property type="project" value="UniProtKB-KW"/>
</dbReference>
<dbReference type="Pfam" id="PF00573">
    <property type="entry name" value="Ribosomal_L4"/>
    <property type="match status" value="1"/>
</dbReference>
<accession>A0A0H4T5L2</accession>
<reference evidence="7" key="1">
    <citation type="journal article" date="2015" name="ISME J.">
        <title>Aquifer environment selects for microbial species cohorts in sediment and groundwater.</title>
        <authorList>
            <person name="Hug L.A."/>
            <person name="Thomas B.C."/>
            <person name="Brown C.T."/>
            <person name="Frischkorn K.R."/>
            <person name="Williams K.H."/>
            <person name="Tringe S.G."/>
            <person name="Banfield J.F."/>
        </authorList>
    </citation>
    <scope>NUCLEOTIDE SEQUENCE</scope>
</reference>
<evidence type="ECO:0000256" key="5">
    <source>
        <dbReference type="HAMAP-Rule" id="MF_01328"/>
    </source>
</evidence>
<evidence type="ECO:0000313" key="7">
    <source>
        <dbReference type="EMBL" id="AKQ03013.1"/>
    </source>
</evidence>
<keyword evidence="2 5" id="KW-0689">Ribosomal protein</keyword>
<dbReference type="InterPro" id="IPR023574">
    <property type="entry name" value="Ribosomal_uL4_dom_sf"/>
</dbReference>
<comment type="similarity">
    <text evidence="1 5">Belongs to the universal ribosomal protein uL4 family.</text>
</comment>
<evidence type="ECO:0000256" key="3">
    <source>
        <dbReference type="ARBA" id="ARBA00023274"/>
    </source>
</evidence>
<keyword evidence="3 5" id="KW-0687">Ribonucleoprotein</keyword>
<evidence type="ECO:0000256" key="1">
    <source>
        <dbReference type="ARBA" id="ARBA00010528"/>
    </source>
</evidence>
<dbReference type="InterPro" id="IPR002136">
    <property type="entry name" value="Ribosomal_uL4"/>
</dbReference>
<keyword evidence="5" id="KW-0694">RNA-binding</keyword>
<comment type="subunit">
    <text evidence="5">Part of the 50S ribosomal subunit.</text>
</comment>
<keyword evidence="5" id="KW-0699">rRNA-binding</keyword>
<dbReference type="GO" id="GO:0006412">
    <property type="term" value="P:translation"/>
    <property type="evidence" value="ECO:0007669"/>
    <property type="project" value="UniProtKB-UniRule"/>
</dbReference>
<gene>
    <name evidence="5 7" type="primary">rplD</name>
</gene>
<dbReference type="PANTHER" id="PTHR10746">
    <property type="entry name" value="50S RIBOSOMAL PROTEIN L4"/>
    <property type="match status" value="1"/>
</dbReference>
<evidence type="ECO:0000256" key="4">
    <source>
        <dbReference type="ARBA" id="ARBA00035244"/>
    </source>
</evidence>
<sequence length="210" mass="23257">MKIDVLNIEGTKVSQVTTKKEFFEAPVNNGLLYEAVKMNRSNKREGNACTKNRAEVSGSGKKLWKQKGTGRARVGSVRSPVWRHGGVVFGPRPRDYSYSIPKKAMRQAVRSAVAHKFTEGKLKIFDAIELAAPKTSAALEVFKKAGIESALIVTDVMGKNLMLAIRNLKAFKLTDAKTLNVYDILKYDGLVFTKDAFEKVMDSFKPIAAE</sequence>